<evidence type="ECO:0000256" key="3">
    <source>
        <dbReference type="ARBA" id="ARBA00012584"/>
    </source>
</evidence>
<keyword evidence="4" id="KW-0963">Cytoplasm</keyword>
<comment type="similarity">
    <text evidence="2">Belongs to the SUA5 family.</text>
</comment>
<evidence type="ECO:0000256" key="11">
    <source>
        <dbReference type="ARBA" id="ARBA00048366"/>
    </source>
</evidence>
<reference evidence="14" key="1">
    <citation type="journal article" date="2019" name="Int. J. Syst. Evol. Microbiol.">
        <title>The Global Catalogue of Microorganisms (GCM) 10K type strain sequencing project: providing services to taxonomists for standard genome sequencing and annotation.</title>
        <authorList>
            <consortium name="The Broad Institute Genomics Platform"/>
            <consortium name="The Broad Institute Genome Sequencing Center for Infectious Disease"/>
            <person name="Wu L."/>
            <person name="Ma J."/>
        </authorList>
    </citation>
    <scope>NUCLEOTIDE SEQUENCE [LARGE SCALE GENOMIC DNA]</scope>
    <source>
        <strain evidence="14">CCM 8689</strain>
    </source>
</reference>
<evidence type="ECO:0000256" key="7">
    <source>
        <dbReference type="ARBA" id="ARBA00022695"/>
    </source>
</evidence>
<dbReference type="GO" id="GO:0061710">
    <property type="term" value="F:L-threonylcarbamoyladenylate synthase"/>
    <property type="evidence" value="ECO:0007669"/>
    <property type="project" value="UniProtKB-EC"/>
</dbReference>
<comment type="catalytic activity">
    <reaction evidence="11">
        <text>L-threonine + hydrogencarbonate + ATP = L-threonylcarbamoyladenylate + diphosphate + H2O</text>
        <dbReference type="Rhea" id="RHEA:36407"/>
        <dbReference type="ChEBI" id="CHEBI:15377"/>
        <dbReference type="ChEBI" id="CHEBI:17544"/>
        <dbReference type="ChEBI" id="CHEBI:30616"/>
        <dbReference type="ChEBI" id="CHEBI:33019"/>
        <dbReference type="ChEBI" id="CHEBI:57926"/>
        <dbReference type="ChEBI" id="CHEBI:73682"/>
        <dbReference type="EC" id="2.7.7.87"/>
    </reaction>
</comment>
<evidence type="ECO:0000313" key="13">
    <source>
        <dbReference type="EMBL" id="MFC4197265.1"/>
    </source>
</evidence>
<dbReference type="Gene3D" id="3.90.870.10">
    <property type="entry name" value="DHBP synthase"/>
    <property type="match status" value="1"/>
</dbReference>
<keyword evidence="14" id="KW-1185">Reference proteome</keyword>
<keyword evidence="5 13" id="KW-0808">Transferase</keyword>
<evidence type="ECO:0000256" key="9">
    <source>
        <dbReference type="ARBA" id="ARBA00022840"/>
    </source>
</evidence>
<evidence type="ECO:0000256" key="1">
    <source>
        <dbReference type="ARBA" id="ARBA00004496"/>
    </source>
</evidence>
<evidence type="ECO:0000256" key="10">
    <source>
        <dbReference type="ARBA" id="ARBA00029774"/>
    </source>
</evidence>
<dbReference type="InterPro" id="IPR017945">
    <property type="entry name" value="DHBP_synth_RibB-like_a/b_dom"/>
</dbReference>
<dbReference type="PROSITE" id="PS51163">
    <property type="entry name" value="YRDC"/>
    <property type="match status" value="1"/>
</dbReference>
<evidence type="ECO:0000259" key="12">
    <source>
        <dbReference type="PROSITE" id="PS51163"/>
    </source>
</evidence>
<evidence type="ECO:0000256" key="5">
    <source>
        <dbReference type="ARBA" id="ARBA00022679"/>
    </source>
</evidence>
<evidence type="ECO:0000256" key="6">
    <source>
        <dbReference type="ARBA" id="ARBA00022694"/>
    </source>
</evidence>
<keyword evidence="7 13" id="KW-0548">Nucleotidyltransferase</keyword>
<dbReference type="Proteomes" id="UP001595792">
    <property type="component" value="Unassembled WGS sequence"/>
</dbReference>
<dbReference type="PANTHER" id="PTHR17490">
    <property type="entry name" value="SUA5"/>
    <property type="match status" value="1"/>
</dbReference>
<keyword evidence="9" id="KW-0067">ATP-binding</keyword>
<proteinExistence type="inferred from homology"/>
<dbReference type="PANTHER" id="PTHR17490:SF16">
    <property type="entry name" value="THREONYLCARBAMOYL-AMP SYNTHASE"/>
    <property type="match status" value="1"/>
</dbReference>
<name>A0ABV8NJR7_9SPHI</name>
<protein>
    <recommendedName>
        <fullName evidence="10">L-threonylcarbamoyladenylate synthase</fullName>
        <ecNumber evidence="3">2.7.7.87</ecNumber>
    </recommendedName>
    <alternativeName>
        <fullName evidence="10">L-threonylcarbamoyladenylate synthase</fullName>
    </alternativeName>
</protein>
<dbReference type="Pfam" id="PF01300">
    <property type="entry name" value="Sua5_yciO_yrdC"/>
    <property type="match status" value="1"/>
</dbReference>
<dbReference type="InterPro" id="IPR006070">
    <property type="entry name" value="Sua5-like_dom"/>
</dbReference>
<evidence type="ECO:0000256" key="4">
    <source>
        <dbReference type="ARBA" id="ARBA00022490"/>
    </source>
</evidence>
<feature type="domain" description="YrdC-like" evidence="12">
    <location>
        <begin position="14"/>
        <end position="199"/>
    </location>
</feature>
<organism evidence="13 14">
    <name type="scientific">Pedobacter jamesrossensis</name>
    <dbReference type="NCBI Taxonomy" id="1908238"/>
    <lineage>
        <taxon>Bacteria</taxon>
        <taxon>Pseudomonadati</taxon>
        <taxon>Bacteroidota</taxon>
        <taxon>Sphingobacteriia</taxon>
        <taxon>Sphingobacteriales</taxon>
        <taxon>Sphingobacteriaceae</taxon>
        <taxon>Pedobacter</taxon>
    </lineage>
</organism>
<accession>A0ABV8NJR7</accession>
<dbReference type="RefSeq" id="WP_378960704.1">
    <property type="nucleotide sequence ID" value="NZ_JBHRXC010000016.1"/>
</dbReference>
<gene>
    <name evidence="13" type="ORF">ACFOUY_11200</name>
</gene>
<dbReference type="EC" id="2.7.7.87" evidence="3"/>
<dbReference type="SUPFAM" id="SSF55821">
    <property type="entry name" value="YrdC/RibB"/>
    <property type="match status" value="1"/>
</dbReference>
<dbReference type="EMBL" id="JBHSBY010000109">
    <property type="protein sequence ID" value="MFC4197265.1"/>
    <property type="molecule type" value="Genomic_DNA"/>
</dbReference>
<dbReference type="NCBIfam" id="TIGR00057">
    <property type="entry name" value="L-threonylcarbamoyladenylate synthase"/>
    <property type="match status" value="1"/>
</dbReference>
<dbReference type="InterPro" id="IPR050156">
    <property type="entry name" value="TC-AMP_synthase_SUA5"/>
</dbReference>
<evidence type="ECO:0000313" key="14">
    <source>
        <dbReference type="Proteomes" id="UP001595792"/>
    </source>
</evidence>
<comment type="subcellular location">
    <subcellularLocation>
        <location evidence="1">Cytoplasm</location>
    </subcellularLocation>
</comment>
<evidence type="ECO:0000256" key="2">
    <source>
        <dbReference type="ARBA" id="ARBA00007663"/>
    </source>
</evidence>
<sequence>MLKQISTHFMKPISSSLAKSIEILNGGGLICIPTETVYGLAANAISEKAVEKIFQLKQRPSNNPLIVHIASITELERVAIDLPELAIRLAEAFWPGPLTLVLKKHHSIPGIVTAGRDTVAVRVPDHKLSLKLLNQLGYPLAAPSANRSGAISPTSATHVASSFGANAPYVPDGGPCKLGVESTIIGFLDDRTVLPAWISSP</sequence>
<keyword evidence="8" id="KW-0547">Nucleotide-binding</keyword>
<keyword evidence="6" id="KW-0819">tRNA processing</keyword>
<comment type="caution">
    <text evidence="13">The sequence shown here is derived from an EMBL/GenBank/DDBJ whole genome shotgun (WGS) entry which is preliminary data.</text>
</comment>
<evidence type="ECO:0000256" key="8">
    <source>
        <dbReference type="ARBA" id="ARBA00022741"/>
    </source>
</evidence>